<keyword evidence="1" id="KW-0677">Repeat</keyword>
<dbReference type="EMBL" id="CAXAMM010012492">
    <property type="protein sequence ID" value="CAK9029018.1"/>
    <property type="molecule type" value="Genomic_DNA"/>
</dbReference>
<dbReference type="Pfam" id="PF00023">
    <property type="entry name" value="Ank"/>
    <property type="match status" value="1"/>
</dbReference>
<name>A0ABP0KQM6_9DINO</name>
<evidence type="ECO:0000313" key="4">
    <source>
        <dbReference type="EMBL" id="CAK9029018.1"/>
    </source>
</evidence>
<dbReference type="SMART" id="SM00248">
    <property type="entry name" value="ANK"/>
    <property type="match status" value="5"/>
</dbReference>
<reference evidence="4 5" key="1">
    <citation type="submission" date="2024-02" db="EMBL/GenBank/DDBJ databases">
        <authorList>
            <person name="Chen Y."/>
            <person name="Shah S."/>
            <person name="Dougan E. K."/>
            <person name="Thang M."/>
            <person name="Chan C."/>
        </authorList>
    </citation>
    <scope>NUCLEOTIDE SEQUENCE [LARGE SCALE GENOMIC DNA]</scope>
</reference>
<dbReference type="PROSITE" id="PS50088">
    <property type="entry name" value="ANK_REPEAT"/>
    <property type="match status" value="2"/>
</dbReference>
<dbReference type="Gene3D" id="1.25.40.20">
    <property type="entry name" value="Ankyrin repeat-containing domain"/>
    <property type="match status" value="2"/>
</dbReference>
<evidence type="ECO:0000256" key="1">
    <source>
        <dbReference type="ARBA" id="ARBA00022737"/>
    </source>
</evidence>
<evidence type="ECO:0000256" key="3">
    <source>
        <dbReference type="PROSITE-ProRule" id="PRU00023"/>
    </source>
</evidence>
<organism evidence="4 5">
    <name type="scientific">Durusdinium trenchii</name>
    <dbReference type="NCBI Taxonomy" id="1381693"/>
    <lineage>
        <taxon>Eukaryota</taxon>
        <taxon>Sar</taxon>
        <taxon>Alveolata</taxon>
        <taxon>Dinophyceae</taxon>
        <taxon>Suessiales</taxon>
        <taxon>Symbiodiniaceae</taxon>
        <taxon>Durusdinium</taxon>
    </lineage>
</organism>
<sequence length="626" mass="69288">MAFCAATPTPLAQYAKLLRTRPDVAAANVGEGSPRYFPMYTVPLRTLLEMKRVEPHELLKAREVLVEFDQSMGNAAFVSHQWISQLHPDPEFTQMQVLQNALQHALDNMQEIPLDSVTQWSTPTAKPLRTLELRSKPLFLWYDYFSCPQLDRRSNQLQGAIDSIPAYVEACAFFFALVPVVENPESSQLFTPSTWSERGWCRLERVCRELSQEESWIMVKGSADLELKLGSGTSMGEGGVGEGKFTVPEDRLKLLPVLLAAVRRKLFHLLRTGDFVGYRVLLNKQAALFRGLPLEEFLQPIPTIDPSDNEDPRSLVAKFFHQNGFTGISQTDHGGWTPLHYAALAGDTLLIDGLLKQQADPNCNSKKGQPRVGLAARTSPLSVSCLFRHHAACRLLISAKARVTAGFLQPPLLMAATANDPEGVRLLCEANCSPDQRNFLAVSAVEAASTYGSLEAIEELVSQQQARGDAIDLSHSLHWAMLVKGGNSEVVHRLLDLKADVNDQSFDWPRRTKALRVLCMLIVLQHRCGNVNTMTTQVYHAEGATPLMFALISSQYEAAASLIANGAKLDLQNARGWTAEDFVRDHDVPDFLQAAFAGGVGRSAECRKVSRLSLQSNDDGYVAMYL</sequence>
<dbReference type="InterPro" id="IPR036770">
    <property type="entry name" value="Ankyrin_rpt-contain_sf"/>
</dbReference>
<feature type="repeat" description="ANK" evidence="3">
    <location>
        <begin position="542"/>
        <end position="574"/>
    </location>
</feature>
<dbReference type="PANTHER" id="PTHR24198:SF165">
    <property type="entry name" value="ANKYRIN REPEAT-CONTAINING PROTEIN-RELATED"/>
    <property type="match status" value="1"/>
</dbReference>
<dbReference type="InterPro" id="IPR002110">
    <property type="entry name" value="Ankyrin_rpt"/>
</dbReference>
<feature type="repeat" description="ANK" evidence="3">
    <location>
        <begin position="334"/>
        <end position="366"/>
    </location>
</feature>
<comment type="caution">
    <text evidence="4">The sequence shown here is derived from an EMBL/GenBank/DDBJ whole genome shotgun (WGS) entry which is preliminary data.</text>
</comment>
<accession>A0ABP0KQM6</accession>
<keyword evidence="5" id="KW-1185">Reference proteome</keyword>
<evidence type="ECO:0000313" key="5">
    <source>
        <dbReference type="Proteomes" id="UP001642464"/>
    </source>
</evidence>
<dbReference type="PANTHER" id="PTHR24198">
    <property type="entry name" value="ANKYRIN REPEAT AND PROTEIN KINASE DOMAIN-CONTAINING PROTEIN"/>
    <property type="match status" value="1"/>
</dbReference>
<keyword evidence="2 3" id="KW-0040">ANK repeat</keyword>
<dbReference type="SUPFAM" id="SSF48403">
    <property type="entry name" value="Ankyrin repeat"/>
    <property type="match status" value="1"/>
</dbReference>
<evidence type="ECO:0000256" key="2">
    <source>
        <dbReference type="ARBA" id="ARBA00023043"/>
    </source>
</evidence>
<proteinExistence type="predicted"/>
<protein>
    <submittedName>
        <fullName evidence="4">Ankyrin repeat protein RF_0381</fullName>
    </submittedName>
</protein>
<dbReference type="PROSITE" id="PS50297">
    <property type="entry name" value="ANK_REP_REGION"/>
    <property type="match status" value="2"/>
</dbReference>
<dbReference type="Proteomes" id="UP001642464">
    <property type="component" value="Unassembled WGS sequence"/>
</dbReference>
<gene>
    <name evidence="4" type="ORF">SCF082_LOCUS18606</name>
</gene>